<name>A0A9D7XQY3_9BACT</name>
<evidence type="ECO:0000313" key="2">
    <source>
        <dbReference type="EMBL" id="MBK9984595.1"/>
    </source>
</evidence>
<dbReference type="AlphaFoldDB" id="A0A9D7XQY3"/>
<dbReference type="PROSITE" id="PS51257">
    <property type="entry name" value="PROKAR_LIPOPROTEIN"/>
    <property type="match status" value="1"/>
</dbReference>
<sequence length="166" mass="18974">MKKSVLSICILCIAISGIFLSSCSSKISPFLWLSGTWEMYRSAGGTRLEIWTPYKDESIVGRGLMFNDKDTTMLEQIQLVYRDKEFYYIATVPDQNNGNPIEFKLVKTEGTVYTFENPKHDFPQRIVYTFKPVAEQVENNTNADSLLVRVESLEGNGIDYGFSRKK</sequence>
<dbReference type="Proteomes" id="UP000808337">
    <property type="component" value="Unassembled WGS sequence"/>
</dbReference>
<dbReference type="InterPro" id="IPR046232">
    <property type="entry name" value="DUF6265"/>
</dbReference>
<accession>A0A9D7XQY3</accession>
<comment type="caution">
    <text evidence="2">The sequence shown here is derived from an EMBL/GenBank/DDBJ whole genome shotgun (WGS) entry which is preliminary data.</text>
</comment>
<proteinExistence type="predicted"/>
<dbReference type="Pfam" id="PF19780">
    <property type="entry name" value="DUF6265"/>
    <property type="match status" value="1"/>
</dbReference>
<dbReference type="EMBL" id="JADKGY010000030">
    <property type="protein sequence ID" value="MBK9984595.1"/>
    <property type="molecule type" value="Genomic_DNA"/>
</dbReference>
<gene>
    <name evidence="2" type="ORF">IPP15_19900</name>
</gene>
<reference evidence="2 3" key="1">
    <citation type="submission" date="2020-10" db="EMBL/GenBank/DDBJ databases">
        <title>Connecting structure to function with the recovery of over 1000 high-quality activated sludge metagenome-assembled genomes encoding full-length rRNA genes using long-read sequencing.</title>
        <authorList>
            <person name="Singleton C.M."/>
            <person name="Petriglieri F."/>
            <person name="Kristensen J.M."/>
            <person name="Kirkegaard R.H."/>
            <person name="Michaelsen T.Y."/>
            <person name="Andersen M.H."/>
            <person name="Karst S.M."/>
            <person name="Dueholm M.S."/>
            <person name="Nielsen P.H."/>
            <person name="Albertsen M."/>
        </authorList>
    </citation>
    <scope>NUCLEOTIDE SEQUENCE [LARGE SCALE GENOMIC DNA]</scope>
    <source>
        <strain evidence="2">Ribe_18-Q3-R11-54_MAXAC.273</strain>
    </source>
</reference>
<feature type="domain" description="DUF6265" evidence="1">
    <location>
        <begin position="32"/>
        <end position="130"/>
    </location>
</feature>
<evidence type="ECO:0000313" key="3">
    <source>
        <dbReference type="Proteomes" id="UP000808337"/>
    </source>
</evidence>
<protein>
    <recommendedName>
        <fullName evidence="1">DUF6265 domain-containing protein</fullName>
    </recommendedName>
</protein>
<evidence type="ECO:0000259" key="1">
    <source>
        <dbReference type="Pfam" id="PF19780"/>
    </source>
</evidence>
<organism evidence="2 3">
    <name type="scientific">Candidatus Opimibacter skivensis</name>
    <dbReference type="NCBI Taxonomy" id="2982028"/>
    <lineage>
        <taxon>Bacteria</taxon>
        <taxon>Pseudomonadati</taxon>
        <taxon>Bacteroidota</taxon>
        <taxon>Saprospiria</taxon>
        <taxon>Saprospirales</taxon>
        <taxon>Saprospiraceae</taxon>
        <taxon>Candidatus Opimibacter</taxon>
    </lineage>
</organism>